<evidence type="ECO:0000256" key="8">
    <source>
        <dbReference type="ARBA" id="ARBA00030980"/>
    </source>
</evidence>
<evidence type="ECO:0000313" key="14">
    <source>
        <dbReference type="EMBL" id="CCX31315.1"/>
    </source>
</evidence>
<dbReference type="SUPFAM" id="SSF56112">
    <property type="entry name" value="Protein kinase-like (PK-like)"/>
    <property type="match status" value="1"/>
</dbReference>
<comment type="catalytic activity">
    <reaction evidence="11">
        <text>L-seryl-[protein] + ATP = O-phospho-L-seryl-[protein] + ADP + H(+)</text>
        <dbReference type="Rhea" id="RHEA:17989"/>
        <dbReference type="Rhea" id="RHEA-COMP:9863"/>
        <dbReference type="Rhea" id="RHEA-COMP:11604"/>
        <dbReference type="ChEBI" id="CHEBI:15378"/>
        <dbReference type="ChEBI" id="CHEBI:29999"/>
        <dbReference type="ChEBI" id="CHEBI:30616"/>
        <dbReference type="ChEBI" id="CHEBI:83421"/>
        <dbReference type="ChEBI" id="CHEBI:456216"/>
        <dbReference type="EC" id="2.7.11.1"/>
    </reaction>
</comment>
<evidence type="ECO:0000256" key="11">
    <source>
        <dbReference type="ARBA" id="ARBA00048679"/>
    </source>
</evidence>
<dbReference type="GO" id="GO:0005524">
    <property type="term" value="F:ATP binding"/>
    <property type="evidence" value="ECO:0007669"/>
    <property type="project" value="UniProtKB-UniRule"/>
</dbReference>
<dbReference type="Proteomes" id="UP000018144">
    <property type="component" value="Unassembled WGS sequence"/>
</dbReference>
<evidence type="ECO:0000259" key="13">
    <source>
        <dbReference type="PROSITE" id="PS50011"/>
    </source>
</evidence>
<keyword evidence="15" id="KW-1185">Reference proteome</keyword>
<evidence type="ECO:0000256" key="9">
    <source>
        <dbReference type="ARBA" id="ARBA00033194"/>
    </source>
</evidence>
<dbReference type="EC" id="2.7.11.1" evidence="3"/>
<keyword evidence="6 12" id="KW-0547">Nucleotide-binding</keyword>
<dbReference type="InterPro" id="IPR011009">
    <property type="entry name" value="Kinase-like_dom_sf"/>
</dbReference>
<dbReference type="eggNOG" id="KOG0581">
    <property type="taxonomic scope" value="Eukaryota"/>
</dbReference>
<evidence type="ECO:0000256" key="4">
    <source>
        <dbReference type="ARBA" id="ARBA00013948"/>
    </source>
</evidence>
<protein>
    <recommendedName>
        <fullName evidence="5">EKC/KEOPS complex subunit BUD32</fullName>
        <ecNumber evidence="3">2.7.11.1</ecNumber>
    </recommendedName>
    <alternativeName>
        <fullName evidence="8 9">Atypical Serine/threonine protein kinase BUD32</fullName>
    </alternativeName>
    <alternativeName>
        <fullName evidence="4">EKC/KEOPS complex subunit bud32</fullName>
    </alternativeName>
</protein>
<sequence>MAPYASMFDEFVDIPAAAIITVSDSEVPQSKDLSSLRSLALNTSPPPPSDAWSENQKCSPIGKGGWSHVVPGLITKGKVPIAIKKPAFQNDAKDVLLQEAKVLGYIKLAGGCDKAGVVEFLGYDSAVGCILMPHLMGMSLKDYTIYRKKNGTKVGDTEPVVGLKDWLKISSQLAETFGYLKKIGVIHGDVSWNNVVISSSTMKTVVIDFTSGVIDAPDAVPSKVAGAVTTAFVAPELLEAHFDDNGRLLRDDEDKPSPTYASDMYGLGMTLLAVAIGQEAYHNAGQYQGVYARQGIPLEYAKSGENGGVVGVKTPVTRALEGCFGNTADKRCGVEEFGKRIGEMMEELNLKK</sequence>
<evidence type="ECO:0000256" key="3">
    <source>
        <dbReference type="ARBA" id="ARBA00012513"/>
    </source>
</evidence>
<feature type="binding site" evidence="12">
    <location>
        <position position="85"/>
    </location>
    <ligand>
        <name>ATP</name>
        <dbReference type="ChEBI" id="CHEBI:30616"/>
    </ligand>
</feature>
<dbReference type="Gene3D" id="1.10.510.10">
    <property type="entry name" value="Transferase(Phosphotransferase) domain 1"/>
    <property type="match status" value="1"/>
</dbReference>
<dbReference type="STRING" id="1076935.U4LPS5"/>
<dbReference type="InterPro" id="IPR008266">
    <property type="entry name" value="Tyr_kinase_AS"/>
</dbReference>
<name>U4LPS5_PYROM</name>
<dbReference type="PROSITE" id="PS00107">
    <property type="entry name" value="PROTEIN_KINASE_ATP"/>
    <property type="match status" value="1"/>
</dbReference>
<evidence type="ECO:0000256" key="7">
    <source>
        <dbReference type="ARBA" id="ARBA00022840"/>
    </source>
</evidence>
<dbReference type="PANTHER" id="PTHR44329:SF298">
    <property type="entry name" value="MIXED LINEAGE KINASE DOMAIN-LIKE PROTEIN"/>
    <property type="match status" value="1"/>
</dbReference>
<comment type="catalytic activity">
    <reaction evidence="10">
        <text>L-threonyl-[protein] + ATP = O-phospho-L-threonyl-[protein] + ADP + H(+)</text>
        <dbReference type="Rhea" id="RHEA:46608"/>
        <dbReference type="Rhea" id="RHEA-COMP:11060"/>
        <dbReference type="Rhea" id="RHEA-COMP:11605"/>
        <dbReference type="ChEBI" id="CHEBI:15378"/>
        <dbReference type="ChEBI" id="CHEBI:30013"/>
        <dbReference type="ChEBI" id="CHEBI:30616"/>
        <dbReference type="ChEBI" id="CHEBI:61977"/>
        <dbReference type="ChEBI" id="CHEBI:456216"/>
        <dbReference type="EC" id="2.7.11.1"/>
    </reaction>
</comment>
<proteinExistence type="predicted"/>
<dbReference type="InterPro" id="IPR017441">
    <property type="entry name" value="Protein_kinase_ATP_BS"/>
</dbReference>
<dbReference type="InterPro" id="IPR000719">
    <property type="entry name" value="Prot_kinase_dom"/>
</dbReference>
<dbReference type="Pfam" id="PF00069">
    <property type="entry name" value="Pkinase"/>
    <property type="match status" value="1"/>
</dbReference>
<dbReference type="GO" id="GO:0004674">
    <property type="term" value="F:protein serine/threonine kinase activity"/>
    <property type="evidence" value="ECO:0007669"/>
    <property type="project" value="UniProtKB-EC"/>
</dbReference>
<gene>
    <name evidence="14" type="ORF">PCON_10598</name>
</gene>
<evidence type="ECO:0000313" key="15">
    <source>
        <dbReference type="Proteomes" id="UP000018144"/>
    </source>
</evidence>
<dbReference type="InterPro" id="IPR051681">
    <property type="entry name" value="Ser/Thr_Kinases-Pseudokinases"/>
</dbReference>
<evidence type="ECO:0000256" key="2">
    <source>
        <dbReference type="ARBA" id="ARBA00011534"/>
    </source>
</evidence>
<organism evidence="14 15">
    <name type="scientific">Pyronema omphalodes (strain CBS 100304)</name>
    <name type="common">Pyronema confluens</name>
    <dbReference type="NCBI Taxonomy" id="1076935"/>
    <lineage>
        <taxon>Eukaryota</taxon>
        <taxon>Fungi</taxon>
        <taxon>Dikarya</taxon>
        <taxon>Ascomycota</taxon>
        <taxon>Pezizomycotina</taxon>
        <taxon>Pezizomycetes</taxon>
        <taxon>Pezizales</taxon>
        <taxon>Pyronemataceae</taxon>
        <taxon>Pyronema</taxon>
    </lineage>
</organism>
<comment type="subunit">
    <text evidence="2">Component of the EKC/KEOPS complex composed of at least BUD32, CGI121, GON7, KAE1 and PCC1; the whole complex dimerizes.</text>
</comment>
<evidence type="ECO:0000256" key="6">
    <source>
        <dbReference type="ARBA" id="ARBA00022741"/>
    </source>
</evidence>
<evidence type="ECO:0000256" key="10">
    <source>
        <dbReference type="ARBA" id="ARBA00047899"/>
    </source>
</evidence>
<keyword evidence="7 12" id="KW-0067">ATP-binding</keyword>
<dbReference type="PROSITE" id="PS50011">
    <property type="entry name" value="PROTEIN_KINASE_DOM"/>
    <property type="match status" value="1"/>
</dbReference>
<comment type="function">
    <text evidence="1">Component of the EKC/KEOPS complex that is required for the formation of a threonylcarbamoyl group on adenosine at position 37 (t(6)A37) in tRNAs that read codons beginning with adenine. The complex is probably involved in the transfer of the threonylcarbamoyl moiety of threonylcarbamoyl-AMP (TC-AMP) to the N6 group of A37. BUD32 has ATPase activity in the context of the EKC/KEOPS complex and likely plays a supporting role to the catalytic subunit KAE1. The EKC/KEOPS complex also promotes both telomere uncapping and telomere elongation. The complex is required for efficient recruitment of transcriptional coactivators.</text>
</comment>
<dbReference type="PANTHER" id="PTHR44329">
    <property type="entry name" value="SERINE/THREONINE-PROTEIN KINASE TNNI3K-RELATED"/>
    <property type="match status" value="1"/>
</dbReference>
<evidence type="ECO:0000256" key="1">
    <source>
        <dbReference type="ARBA" id="ARBA00003747"/>
    </source>
</evidence>
<dbReference type="EMBL" id="HF935585">
    <property type="protein sequence ID" value="CCX31315.1"/>
    <property type="molecule type" value="Genomic_DNA"/>
</dbReference>
<dbReference type="PROSITE" id="PS00109">
    <property type="entry name" value="PROTEIN_KINASE_TYR"/>
    <property type="match status" value="1"/>
</dbReference>
<feature type="domain" description="Protein kinase" evidence="13">
    <location>
        <begin position="55"/>
        <end position="345"/>
    </location>
</feature>
<evidence type="ECO:0000256" key="12">
    <source>
        <dbReference type="PROSITE-ProRule" id="PRU10141"/>
    </source>
</evidence>
<dbReference type="AlphaFoldDB" id="U4LPS5"/>
<dbReference type="OrthoDB" id="626167at2759"/>
<keyword evidence="14" id="KW-0418">Kinase</keyword>
<evidence type="ECO:0000256" key="5">
    <source>
        <dbReference type="ARBA" id="ARBA00019973"/>
    </source>
</evidence>
<accession>U4LPS5</accession>
<keyword evidence="14" id="KW-0808">Transferase</keyword>
<reference evidence="14 15" key="1">
    <citation type="journal article" date="2013" name="PLoS Genet.">
        <title>The genome and development-dependent transcriptomes of Pyronema confluens: a window into fungal evolution.</title>
        <authorList>
            <person name="Traeger S."/>
            <person name="Altegoer F."/>
            <person name="Freitag M."/>
            <person name="Gabaldon T."/>
            <person name="Kempken F."/>
            <person name="Kumar A."/>
            <person name="Marcet-Houben M."/>
            <person name="Poggeler S."/>
            <person name="Stajich J.E."/>
            <person name="Nowrousian M."/>
        </authorList>
    </citation>
    <scope>NUCLEOTIDE SEQUENCE [LARGE SCALE GENOMIC DNA]</scope>
    <source>
        <strain evidence="15">CBS 100304</strain>
        <tissue evidence="14">Vegetative mycelium</tissue>
    </source>
</reference>
<dbReference type="SMART" id="SM00220">
    <property type="entry name" value="S_TKc"/>
    <property type="match status" value="1"/>
</dbReference>